<keyword evidence="3" id="KW-1185">Reference proteome</keyword>
<evidence type="ECO:0000313" key="2">
    <source>
        <dbReference type="EMBL" id="GJT43149.1"/>
    </source>
</evidence>
<proteinExistence type="predicted"/>
<protein>
    <submittedName>
        <fullName evidence="2">Uncharacterized protein</fullName>
    </submittedName>
</protein>
<accession>A0ABQ5E246</accession>
<organism evidence="2 3">
    <name type="scientific">Tanacetum coccineum</name>
    <dbReference type="NCBI Taxonomy" id="301880"/>
    <lineage>
        <taxon>Eukaryota</taxon>
        <taxon>Viridiplantae</taxon>
        <taxon>Streptophyta</taxon>
        <taxon>Embryophyta</taxon>
        <taxon>Tracheophyta</taxon>
        <taxon>Spermatophyta</taxon>
        <taxon>Magnoliopsida</taxon>
        <taxon>eudicotyledons</taxon>
        <taxon>Gunneridae</taxon>
        <taxon>Pentapetalae</taxon>
        <taxon>asterids</taxon>
        <taxon>campanulids</taxon>
        <taxon>Asterales</taxon>
        <taxon>Asteraceae</taxon>
        <taxon>Asteroideae</taxon>
        <taxon>Anthemideae</taxon>
        <taxon>Anthemidinae</taxon>
        <taxon>Tanacetum</taxon>
    </lineage>
</organism>
<reference evidence="2" key="2">
    <citation type="submission" date="2022-01" db="EMBL/GenBank/DDBJ databases">
        <authorList>
            <person name="Yamashiro T."/>
            <person name="Shiraishi A."/>
            <person name="Satake H."/>
            <person name="Nakayama K."/>
        </authorList>
    </citation>
    <scope>NUCLEOTIDE SEQUENCE</scope>
</reference>
<comment type="caution">
    <text evidence="2">The sequence shown here is derived from an EMBL/GenBank/DDBJ whole genome shotgun (WGS) entry which is preliminary data.</text>
</comment>
<name>A0ABQ5E246_9ASTR</name>
<sequence>MNMYPSQVSPPRTPGHGGGGELRRRWRQRSDGVVTGVMMVWRGGDDDVWWWPEVLPEQVVAPESGGGGRSRRSVKVKELQERCFIHAFNLKKSMSMLVQKSQVYKMAIISQDGDKRLCLVDDLKKFKFTYKSSYMEQAQA</sequence>
<evidence type="ECO:0000256" key="1">
    <source>
        <dbReference type="SAM" id="MobiDB-lite"/>
    </source>
</evidence>
<feature type="compositionally biased region" description="Polar residues" evidence="1">
    <location>
        <begin position="1"/>
        <end position="10"/>
    </location>
</feature>
<gene>
    <name evidence="2" type="ORF">Tco_0951864</name>
</gene>
<evidence type="ECO:0000313" key="3">
    <source>
        <dbReference type="Proteomes" id="UP001151760"/>
    </source>
</evidence>
<dbReference type="Proteomes" id="UP001151760">
    <property type="component" value="Unassembled WGS sequence"/>
</dbReference>
<reference evidence="2" key="1">
    <citation type="journal article" date="2022" name="Int. J. Mol. Sci.">
        <title>Draft Genome of Tanacetum Coccineum: Genomic Comparison of Closely Related Tanacetum-Family Plants.</title>
        <authorList>
            <person name="Yamashiro T."/>
            <person name="Shiraishi A."/>
            <person name="Nakayama K."/>
            <person name="Satake H."/>
        </authorList>
    </citation>
    <scope>NUCLEOTIDE SEQUENCE</scope>
</reference>
<dbReference type="EMBL" id="BQNB010015704">
    <property type="protein sequence ID" value="GJT43149.1"/>
    <property type="molecule type" value="Genomic_DNA"/>
</dbReference>
<feature type="region of interest" description="Disordered" evidence="1">
    <location>
        <begin position="1"/>
        <end position="25"/>
    </location>
</feature>